<dbReference type="InterPro" id="IPR020904">
    <property type="entry name" value="Sc_DH/Rdtase_CS"/>
</dbReference>
<gene>
    <name evidence="4" type="ORF">AArcSt11_14090</name>
</gene>
<keyword evidence="5" id="KW-1185">Reference proteome</keyword>
<sequence length="291" mass="31498">MADTRDDETGETPPREGKLKTVLITGCSSGIGREAAKAFLDDDGWTVYATARDTDDIADLGEAGCETAELDVTDENHVRQVVERVISETGRIDALVNNAGYAQMGPAEEVPTEVVHEQFDVNVYGPHRLTRAVLPHMRDRERGTIVNISSVAGRVSHPGGGVYCSSKFALEAMSDALRSEVEPFDVNVALVEPGPVNTSFGDEMRSKTDALERSGAYDWFYSMIEDTKIIGGGGFGSVEAKEVAETILEAANSPDPRSRYPVGQFGKLSSLGRLTPDPIRDALFGIVRRFV</sequence>
<keyword evidence="2" id="KW-0560">Oxidoreductase</keyword>
<evidence type="ECO:0000313" key="5">
    <source>
        <dbReference type="Proteomes" id="UP001202674"/>
    </source>
</evidence>
<comment type="similarity">
    <text evidence="1 3">Belongs to the short-chain dehydrogenases/reductases (SDR) family.</text>
</comment>
<comment type="caution">
    <text evidence="4">The sequence shown here is derived from an EMBL/GenBank/DDBJ whole genome shotgun (WGS) entry which is preliminary data.</text>
</comment>
<evidence type="ECO:0000256" key="1">
    <source>
        <dbReference type="ARBA" id="ARBA00006484"/>
    </source>
</evidence>
<name>A0AAE3FT85_9EURY</name>
<dbReference type="PANTHER" id="PTHR44169:SF6">
    <property type="entry name" value="NADPH-DEPENDENT 1-ACYLDIHYDROXYACETONE PHOSPHATE REDUCTASE"/>
    <property type="match status" value="1"/>
</dbReference>
<dbReference type="Gene3D" id="3.40.50.720">
    <property type="entry name" value="NAD(P)-binding Rossmann-like Domain"/>
    <property type="match status" value="1"/>
</dbReference>
<protein>
    <submittedName>
        <fullName evidence="4">SDR family oxidoreductase</fullName>
    </submittedName>
</protein>
<dbReference type="SUPFAM" id="SSF51735">
    <property type="entry name" value="NAD(P)-binding Rossmann-fold domains"/>
    <property type="match status" value="1"/>
</dbReference>
<evidence type="ECO:0000256" key="2">
    <source>
        <dbReference type="ARBA" id="ARBA00023002"/>
    </source>
</evidence>
<dbReference type="AlphaFoldDB" id="A0AAE3FT85"/>
<dbReference type="CDD" id="cd05374">
    <property type="entry name" value="17beta-HSD-like_SDR_c"/>
    <property type="match status" value="1"/>
</dbReference>
<proteinExistence type="inferred from homology"/>
<evidence type="ECO:0000256" key="3">
    <source>
        <dbReference type="RuleBase" id="RU000363"/>
    </source>
</evidence>
<dbReference type="PANTHER" id="PTHR44169">
    <property type="entry name" value="NADPH-DEPENDENT 1-ACYLDIHYDROXYACETONE PHOSPHATE REDUCTASE"/>
    <property type="match status" value="1"/>
</dbReference>
<accession>A0AAE3FT85</accession>
<dbReference type="Proteomes" id="UP001202674">
    <property type="component" value="Unassembled WGS sequence"/>
</dbReference>
<evidence type="ECO:0000313" key="4">
    <source>
        <dbReference type="EMBL" id="MCL9814786.1"/>
    </source>
</evidence>
<dbReference type="InterPro" id="IPR002347">
    <property type="entry name" value="SDR_fam"/>
</dbReference>
<dbReference type="InterPro" id="IPR036291">
    <property type="entry name" value="NAD(P)-bd_dom_sf"/>
</dbReference>
<dbReference type="EMBL" id="JAKRVY010000009">
    <property type="protein sequence ID" value="MCL9814786.1"/>
    <property type="molecule type" value="Genomic_DNA"/>
</dbReference>
<dbReference type="GO" id="GO:0016491">
    <property type="term" value="F:oxidoreductase activity"/>
    <property type="evidence" value="ECO:0007669"/>
    <property type="project" value="UniProtKB-KW"/>
</dbReference>
<dbReference type="Pfam" id="PF00106">
    <property type="entry name" value="adh_short"/>
    <property type="match status" value="1"/>
</dbReference>
<dbReference type="PRINTS" id="PR00080">
    <property type="entry name" value="SDRFAMILY"/>
</dbReference>
<dbReference type="RefSeq" id="WP_250598007.1">
    <property type="nucleotide sequence ID" value="NZ_JAKRVY010000009.1"/>
</dbReference>
<reference evidence="4 5" key="1">
    <citation type="journal article" date="2022" name="Syst. Appl. Microbiol.">
        <title>Natronocalculus amylovorans gen. nov., sp. nov., and Natranaeroarchaeum aerophilus sp. nov., dominant culturable amylolytic natronoarchaea from hypersaline soda lakes in southwestern Siberia.</title>
        <authorList>
            <person name="Sorokin D.Y."/>
            <person name="Elcheninov A.G."/>
            <person name="Khizhniak T.V."/>
            <person name="Koenen M."/>
            <person name="Bale N.J."/>
            <person name="Damste J.S.S."/>
            <person name="Kublanov I.V."/>
        </authorList>
    </citation>
    <scope>NUCLEOTIDE SEQUENCE [LARGE SCALE GENOMIC DNA]</scope>
    <source>
        <strain evidence="4 5">AArc-St1-1</strain>
    </source>
</reference>
<organism evidence="4 5">
    <name type="scientific">Natranaeroarchaeum aerophilus</name>
    <dbReference type="NCBI Taxonomy" id="2917711"/>
    <lineage>
        <taxon>Archaea</taxon>
        <taxon>Methanobacteriati</taxon>
        <taxon>Methanobacteriota</taxon>
        <taxon>Stenosarchaea group</taxon>
        <taxon>Halobacteria</taxon>
        <taxon>Halobacteriales</taxon>
        <taxon>Natronoarchaeaceae</taxon>
        <taxon>Natranaeroarchaeum</taxon>
    </lineage>
</organism>
<dbReference type="PRINTS" id="PR00081">
    <property type="entry name" value="GDHRDH"/>
</dbReference>
<dbReference type="PROSITE" id="PS00061">
    <property type="entry name" value="ADH_SHORT"/>
    <property type="match status" value="1"/>
</dbReference>